<sequence length="563" mass="63649">MALLKPVPLLTPLIIPLLVPFFFLVLLSSGICAQPVPATKPAAPATTQSTESPSSDESLYELLTTIKETENERTALSEQLKDTSNPADKQQTLKQLQSLDQRLIDLKNSFEETVTGGQGLATLAEKPEEKAPFNWKKELEEIVRPLMDDLKQLTERPRKMEQLKNEQMLQEDHLQLADAAIAELEKTLAQSKHATVRHALKDLLNQWQEPRKNAESRLQRIDTELQRLIAPSEELGEELITKLQKFASGRGLNLILALCGFVLIYLVLIGLGRLIRRLPSRKHEPGTRRLARAIALLLRTLTVTLALFTAMLILYVLGDWLLFGLMVLLMITLIWGLQKSLPRYIREIRLLLNMGGVREGERILYNGLPWRIASLNLFSTLYNPLLDGGLLRLPIDRLVDLQSRPYSPEEPWFPSQVGDIVILEGDIYGKVLLQTPEIVQMHIMGATTTFSVANYLGKKPRNLSRDGFAIPINFKLNYLHHETILTDIVPTLRAYLEEQLAQQPFHPHLTGLLVEFNEAANSSLNLLIVGMFTGAGTEDYWSIHRFLHRTILSACNHYNWAIA</sequence>
<proteinExistence type="predicted"/>
<dbReference type="Proteomes" id="UP000034156">
    <property type="component" value="Chromosome"/>
</dbReference>
<gene>
    <name evidence="4" type="ORF">AAW31_09755</name>
    <name evidence="5" type="ORF">BCL69_100885</name>
</gene>
<keyword evidence="6" id="KW-1185">Reference proteome</keyword>
<dbReference type="AlphaFoldDB" id="A0A0F7KEY4"/>
<dbReference type="KEGG" id="nco:AAW31_09755"/>
<evidence type="ECO:0000313" key="5">
    <source>
        <dbReference type="EMBL" id="TYP91656.1"/>
    </source>
</evidence>
<feature type="coiled-coil region" evidence="1">
    <location>
        <begin position="136"/>
        <end position="194"/>
    </location>
</feature>
<evidence type="ECO:0000313" key="4">
    <source>
        <dbReference type="EMBL" id="AKH38036.1"/>
    </source>
</evidence>
<dbReference type="EMBL" id="CP011451">
    <property type="protein sequence ID" value="AKH38036.1"/>
    <property type="molecule type" value="Genomic_DNA"/>
</dbReference>
<keyword evidence="3" id="KW-0472">Membrane</keyword>
<feature type="region of interest" description="Disordered" evidence="2">
    <location>
        <begin position="38"/>
        <end position="57"/>
    </location>
</feature>
<protein>
    <submittedName>
        <fullName evidence="4">Uncharacterized protein</fullName>
    </submittedName>
</protein>
<keyword evidence="3" id="KW-0812">Transmembrane</keyword>
<feature type="transmembrane region" description="Helical" evidence="3">
    <location>
        <begin position="296"/>
        <end position="314"/>
    </location>
</feature>
<organism evidence="4 6">
    <name type="scientific">Nitrosomonas communis</name>
    <dbReference type="NCBI Taxonomy" id="44574"/>
    <lineage>
        <taxon>Bacteria</taxon>
        <taxon>Pseudomonadati</taxon>
        <taxon>Pseudomonadota</taxon>
        <taxon>Betaproteobacteria</taxon>
        <taxon>Nitrosomonadales</taxon>
        <taxon>Nitrosomonadaceae</taxon>
        <taxon>Nitrosomonas</taxon>
    </lineage>
</organism>
<evidence type="ECO:0000313" key="7">
    <source>
        <dbReference type="Proteomes" id="UP000324176"/>
    </source>
</evidence>
<keyword evidence="1" id="KW-0175">Coiled coil</keyword>
<feature type="coiled-coil region" evidence="1">
    <location>
        <begin position="59"/>
        <end position="109"/>
    </location>
</feature>
<evidence type="ECO:0000313" key="6">
    <source>
        <dbReference type="Proteomes" id="UP000034156"/>
    </source>
</evidence>
<dbReference type="OrthoDB" id="227003at2"/>
<reference evidence="5 7" key="3">
    <citation type="submission" date="2019-07" db="EMBL/GenBank/DDBJ databases">
        <title>Active sludge and wastewater microbial communities from Klosterneuburg, Austria.</title>
        <authorList>
            <person name="Wagner M."/>
        </authorList>
    </citation>
    <scope>NUCLEOTIDE SEQUENCE [LARGE SCALE GENOMIC DNA]</scope>
    <source>
        <strain evidence="5 7">Nm2</strain>
    </source>
</reference>
<evidence type="ECO:0000256" key="1">
    <source>
        <dbReference type="SAM" id="Coils"/>
    </source>
</evidence>
<feature type="transmembrane region" description="Helical" evidence="3">
    <location>
        <begin position="320"/>
        <end position="337"/>
    </location>
</feature>
<reference evidence="6" key="1">
    <citation type="submission" date="2015-05" db="EMBL/GenBank/DDBJ databases">
        <title>Draft genome of Nitrosomonas communis strain Nm2.</title>
        <authorList>
            <person name="Kozlowski J.A."/>
            <person name="Kits K.D."/>
            <person name="Stein L.Y."/>
        </authorList>
    </citation>
    <scope>NUCLEOTIDE SEQUENCE [LARGE SCALE GENOMIC DNA]</scope>
    <source>
        <strain evidence="6">Nm2</strain>
    </source>
</reference>
<accession>A0A0F7KEY4</accession>
<evidence type="ECO:0000256" key="3">
    <source>
        <dbReference type="SAM" id="Phobius"/>
    </source>
</evidence>
<dbReference type="PATRIC" id="fig|44574.3.peg.2370"/>
<evidence type="ECO:0000256" key="2">
    <source>
        <dbReference type="SAM" id="MobiDB-lite"/>
    </source>
</evidence>
<name>A0A0F7KEY4_9PROT</name>
<dbReference type="Proteomes" id="UP000324176">
    <property type="component" value="Unassembled WGS sequence"/>
</dbReference>
<feature type="transmembrane region" description="Helical" evidence="3">
    <location>
        <begin position="254"/>
        <end position="275"/>
    </location>
</feature>
<reference evidence="4 6" key="2">
    <citation type="journal article" date="2016" name="Genome Announc.">
        <title>Genome Sequence of Nitrosomonas communis Strain Nm2, a Mesophilic Ammonia-Oxidizing Bacterium Isolated from Mediterranean Soil.</title>
        <authorList>
            <person name="Kozlowski J.A."/>
            <person name="Kits K.D."/>
            <person name="Stein L.Y."/>
        </authorList>
    </citation>
    <scope>NUCLEOTIDE SEQUENCE [LARGE SCALE GENOMIC DNA]</scope>
    <source>
        <strain evidence="4 6">Nm2</strain>
    </source>
</reference>
<feature type="compositionally biased region" description="Low complexity" evidence="2">
    <location>
        <begin position="38"/>
        <end position="50"/>
    </location>
</feature>
<dbReference type="EMBL" id="VNHT01000008">
    <property type="protein sequence ID" value="TYP91656.1"/>
    <property type="molecule type" value="Genomic_DNA"/>
</dbReference>
<dbReference type="RefSeq" id="WP_046850103.1">
    <property type="nucleotide sequence ID" value="NZ_CP011451.1"/>
</dbReference>
<keyword evidence="3" id="KW-1133">Transmembrane helix</keyword>